<comment type="similarity">
    <text evidence="1">Belongs to the universal stress protein A family.</text>
</comment>
<dbReference type="OrthoDB" id="9792500at2"/>
<dbReference type="AlphaFoldDB" id="A0A1H3T7K8"/>
<name>A0A1H3T7K8_9RHOB</name>
<organism evidence="3 4">
    <name type="scientific">Jannaschia faecimaris</name>
    <dbReference type="NCBI Taxonomy" id="1244108"/>
    <lineage>
        <taxon>Bacteria</taxon>
        <taxon>Pseudomonadati</taxon>
        <taxon>Pseudomonadota</taxon>
        <taxon>Alphaproteobacteria</taxon>
        <taxon>Rhodobacterales</taxon>
        <taxon>Roseobacteraceae</taxon>
        <taxon>Jannaschia</taxon>
    </lineage>
</organism>
<evidence type="ECO:0000313" key="4">
    <source>
        <dbReference type="Proteomes" id="UP000198914"/>
    </source>
</evidence>
<dbReference type="STRING" id="1244108.SAMN05444004_11548"/>
<accession>A0A1H3T7K8</accession>
<evidence type="ECO:0000259" key="2">
    <source>
        <dbReference type="Pfam" id="PF00582"/>
    </source>
</evidence>
<evidence type="ECO:0000313" key="3">
    <source>
        <dbReference type="EMBL" id="SDZ45841.1"/>
    </source>
</evidence>
<protein>
    <submittedName>
        <fullName evidence="3">Nucleotide-binding universal stress protein, UspA family</fullName>
    </submittedName>
</protein>
<dbReference type="SUPFAM" id="SSF52402">
    <property type="entry name" value="Adenine nucleotide alpha hydrolases-like"/>
    <property type="match status" value="1"/>
</dbReference>
<proteinExistence type="inferred from homology"/>
<dbReference type="Pfam" id="PF00582">
    <property type="entry name" value="Usp"/>
    <property type="match status" value="1"/>
</dbReference>
<keyword evidence="4" id="KW-1185">Reference proteome</keyword>
<dbReference type="InterPro" id="IPR014729">
    <property type="entry name" value="Rossmann-like_a/b/a_fold"/>
</dbReference>
<dbReference type="CDD" id="cd00293">
    <property type="entry name" value="USP-like"/>
    <property type="match status" value="1"/>
</dbReference>
<dbReference type="Proteomes" id="UP000198914">
    <property type="component" value="Unassembled WGS sequence"/>
</dbReference>
<dbReference type="EMBL" id="FNPX01000015">
    <property type="protein sequence ID" value="SDZ45841.1"/>
    <property type="molecule type" value="Genomic_DNA"/>
</dbReference>
<dbReference type="InterPro" id="IPR006015">
    <property type="entry name" value="Universal_stress_UspA"/>
</dbReference>
<reference evidence="4" key="1">
    <citation type="submission" date="2016-10" db="EMBL/GenBank/DDBJ databases">
        <authorList>
            <person name="Varghese N."/>
            <person name="Submissions S."/>
        </authorList>
    </citation>
    <scope>NUCLEOTIDE SEQUENCE [LARGE SCALE GENOMIC DNA]</scope>
    <source>
        <strain evidence="4">DSM 100420</strain>
    </source>
</reference>
<gene>
    <name evidence="3" type="ORF">SAMN05444004_11548</name>
</gene>
<dbReference type="InterPro" id="IPR006016">
    <property type="entry name" value="UspA"/>
</dbReference>
<dbReference type="PANTHER" id="PTHR46268:SF6">
    <property type="entry name" value="UNIVERSAL STRESS PROTEIN UP12"/>
    <property type="match status" value="1"/>
</dbReference>
<evidence type="ECO:0000256" key="1">
    <source>
        <dbReference type="ARBA" id="ARBA00008791"/>
    </source>
</evidence>
<feature type="domain" description="UspA" evidence="2">
    <location>
        <begin position="1"/>
        <end position="134"/>
    </location>
</feature>
<dbReference type="PRINTS" id="PR01438">
    <property type="entry name" value="UNVRSLSTRESS"/>
</dbReference>
<dbReference type="Gene3D" id="3.40.50.620">
    <property type="entry name" value="HUPs"/>
    <property type="match status" value="1"/>
</dbReference>
<dbReference type="RefSeq" id="WP_092647216.1">
    <property type="nucleotide sequence ID" value="NZ_FNPX01000015.1"/>
</dbReference>
<dbReference type="PANTHER" id="PTHR46268">
    <property type="entry name" value="STRESS RESPONSE PROTEIN NHAX"/>
    <property type="match status" value="1"/>
</dbReference>
<sequence>MYNNILVPMALDHGIASATLDVAQALVSDGGKITALHVHEAPQGSVSAYLDEGVVQEAFDRAEAKLAERVKDMPGVTGMIVKGHSGRTIVDVAKQQKIDCIVIGSHKPGLVDFLLGSTAARVVRHANCAVHVVRNPT</sequence>